<name>K0ZBK2_9ACTN</name>
<organism evidence="1 2">
    <name type="scientific">Slackia piriformis YIT 12062</name>
    <dbReference type="NCBI Taxonomy" id="742818"/>
    <lineage>
        <taxon>Bacteria</taxon>
        <taxon>Bacillati</taxon>
        <taxon>Actinomycetota</taxon>
        <taxon>Coriobacteriia</taxon>
        <taxon>Eggerthellales</taxon>
        <taxon>Eggerthellaceae</taxon>
        <taxon>Slackia</taxon>
    </lineage>
</organism>
<dbReference type="AlphaFoldDB" id="K0ZBK2"/>
<sequence length="86" mass="9274">MAGSHEVRGSIPLGSTIETSDQDIVLVFLFFCSNGVRRGSGSLDFLHAGVLFTLPVGRGLEPLNTDHVKIRVGVLPRPQSVVFQNL</sequence>
<dbReference type="HOGENOM" id="CLU_2496233_0_0_11"/>
<dbReference type="Proteomes" id="UP000006069">
    <property type="component" value="Unassembled WGS sequence"/>
</dbReference>
<protein>
    <submittedName>
        <fullName evidence="1">Uncharacterized protein</fullName>
    </submittedName>
</protein>
<dbReference type="EMBL" id="ADMD01000001">
    <property type="protein sequence ID" value="EJZ84845.1"/>
    <property type="molecule type" value="Genomic_DNA"/>
</dbReference>
<gene>
    <name evidence="1" type="ORF">HMPREF9451_00451</name>
</gene>
<reference evidence="1 2" key="1">
    <citation type="submission" date="2012-08" db="EMBL/GenBank/DDBJ databases">
        <title>The Genome Sequence of Slackia piriformis YIT 12062.</title>
        <authorList>
            <consortium name="The Broad Institute Genome Sequencing Platform"/>
            <person name="Earl A."/>
            <person name="Ward D."/>
            <person name="Feldgarden M."/>
            <person name="Gevers D."/>
            <person name="Morotomi M."/>
            <person name="Walker B."/>
            <person name="Young S.K."/>
            <person name="Zeng Q."/>
            <person name="Gargeya S."/>
            <person name="Fitzgerald M."/>
            <person name="Haas B."/>
            <person name="Abouelleil A."/>
            <person name="Alvarado L."/>
            <person name="Arachchi H.M."/>
            <person name="Berlin A.M."/>
            <person name="Chapman S.B."/>
            <person name="Goldberg J."/>
            <person name="Griggs A."/>
            <person name="Gujja S."/>
            <person name="Hansen M."/>
            <person name="Howarth C."/>
            <person name="Imamovic A."/>
            <person name="Larimer J."/>
            <person name="McCowen C."/>
            <person name="Montmayeur A."/>
            <person name="Murphy C."/>
            <person name="Neiman D."/>
            <person name="Pearson M."/>
            <person name="Priest M."/>
            <person name="Roberts A."/>
            <person name="Saif S."/>
            <person name="Shea T."/>
            <person name="Sisk P."/>
            <person name="Sykes S."/>
            <person name="Wortman J."/>
            <person name="Nusbaum C."/>
            <person name="Birren B."/>
        </authorList>
    </citation>
    <scope>NUCLEOTIDE SEQUENCE [LARGE SCALE GENOMIC DNA]</scope>
    <source>
        <strain evidence="1 2">YIT 12062</strain>
    </source>
</reference>
<comment type="caution">
    <text evidence="1">The sequence shown here is derived from an EMBL/GenBank/DDBJ whole genome shotgun (WGS) entry which is preliminary data.</text>
</comment>
<evidence type="ECO:0000313" key="1">
    <source>
        <dbReference type="EMBL" id="EJZ84845.1"/>
    </source>
</evidence>
<accession>K0ZBK2</accession>
<evidence type="ECO:0000313" key="2">
    <source>
        <dbReference type="Proteomes" id="UP000006069"/>
    </source>
</evidence>
<proteinExistence type="predicted"/>
<keyword evidence="2" id="KW-1185">Reference proteome</keyword>
<dbReference type="InParanoid" id="K0ZBK2"/>